<dbReference type="GO" id="GO:0016795">
    <property type="term" value="F:phosphoric triester hydrolase activity"/>
    <property type="evidence" value="ECO:0007669"/>
    <property type="project" value="InterPro"/>
</dbReference>
<keyword evidence="6 7" id="KW-0464">Manganese</keyword>
<dbReference type="NCBIfam" id="NF010133">
    <property type="entry name" value="PRK13607.1"/>
    <property type="match status" value="1"/>
</dbReference>
<reference evidence="11" key="1">
    <citation type="journal article" date="2018" name="Front. Microbiol.">
        <title>Genome-Based Analysis Reveals the Taxonomy and Diversity of the Family Idiomarinaceae.</title>
        <authorList>
            <person name="Liu Y."/>
            <person name="Lai Q."/>
            <person name="Shao Z."/>
        </authorList>
    </citation>
    <scope>NUCLEOTIDE SEQUENCE [LARGE SCALE GENOMIC DNA]</scope>
    <source>
        <strain evidence="11">R22</strain>
    </source>
</reference>
<dbReference type="GO" id="GO:0006508">
    <property type="term" value="P:proteolysis"/>
    <property type="evidence" value="ECO:0007669"/>
    <property type="project" value="UniProtKB-KW"/>
</dbReference>
<accession>A0A432Z0H1</accession>
<dbReference type="InterPro" id="IPR052433">
    <property type="entry name" value="X-Pro_dipept-like"/>
</dbReference>
<evidence type="ECO:0000256" key="7">
    <source>
        <dbReference type="HAMAP-Rule" id="MF_01279"/>
    </source>
</evidence>
<dbReference type="InterPro" id="IPR048819">
    <property type="entry name" value="PepQ_N"/>
</dbReference>
<dbReference type="RefSeq" id="WP_126781560.1">
    <property type="nucleotide sequence ID" value="NZ_PIQC01000004.1"/>
</dbReference>
<dbReference type="AlphaFoldDB" id="A0A432Z0H1"/>
<sequence length="452" mass="51635">MTATADLWPLFSDHIKQLQARAERLFKRENLDLLAIHSGQQKRWFLDDMNYPFRANPHFKAWCPETQLPNAWVILKPNARPTLVLLSAPDFWHTAASLEDERWLEEFHVEHINSPEAIEKLLPYDKKNAAYLGEHIEVAKALGFENINPDPVLHFFHYHRLFKTDYEIACLTQANHIAAEGHIAAAKAFFDGESEFDCLLKYMAATRQGQNEVPYNHIVGQNRNASVLHHWLPDKRSPESLKSMLVDAGAEVCGYAADISRTWSKQHNEYEELIAALDQITLALIDKMKPGVEFPFLHQLAHEQIANVLFAFGFVRCSPEQMIEDGITTVFFPHGVGHPLGLQVHDVGAAQADERGTPIPSPAGHLTLRTTRTVEPRQVYTIEPGIYFIEPLLQKLADSRNKHVVNWKRVDEFKPFGGVRIEDNIVVYRERNDNLTRQTSLDSYVKKVTRLA</sequence>
<evidence type="ECO:0000256" key="3">
    <source>
        <dbReference type="ARBA" id="ARBA00022801"/>
    </source>
</evidence>
<evidence type="ECO:0000259" key="9">
    <source>
        <dbReference type="Pfam" id="PF21216"/>
    </source>
</evidence>
<dbReference type="GO" id="GO:0102009">
    <property type="term" value="F:proline dipeptidase activity"/>
    <property type="evidence" value="ECO:0007669"/>
    <property type="project" value="UniProtKB-EC"/>
</dbReference>
<dbReference type="Gene3D" id="3.90.230.10">
    <property type="entry name" value="Creatinase/methionine aminopeptidase superfamily"/>
    <property type="match status" value="1"/>
</dbReference>
<evidence type="ECO:0000256" key="5">
    <source>
        <dbReference type="ARBA" id="ARBA00023049"/>
    </source>
</evidence>
<evidence type="ECO:0000256" key="1">
    <source>
        <dbReference type="ARBA" id="ARBA00022670"/>
    </source>
</evidence>
<dbReference type="OrthoDB" id="9806388at2"/>
<dbReference type="GO" id="GO:0005829">
    <property type="term" value="C:cytosol"/>
    <property type="evidence" value="ECO:0007669"/>
    <property type="project" value="TreeGrafter"/>
</dbReference>
<evidence type="ECO:0000256" key="2">
    <source>
        <dbReference type="ARBA" id="ARBA00022723"/>
    </source>
</evidence>
<feature type="binding site" evidence="7">
    <location>
        <position position="338"/>
    </location>
    <ligand>
        <name>Mn(2+)</name>
        <dbReference type="ChEBI" id="CHEBI:29035"/>
        <label>1</label>
    </ligand>
</feature>
<dbReference type="InterPro" id="IPR022846">
    <property type="entry name" value="X_Pro_dipept"/>
</dbReference>
<proteinExistence type="inferred from homology"/>
<dbReference type="Pfam" id="PF21216">
    <property type="entry name" value="PepQ_N"/>
    <property type="match status" value="1"/>
</dbReference>
<feature type="binding site" evidence="7">
    <location>
        <position position="422"/>
    </location>
    <ligand>
        <name>Mn(2+)</name>
        <dbReference type="ChEBI" id="CHEBI:29035"/>
        <label>1</label>
    </ligand>
</feature>
<evidence type="ECO:0000256" key="6">
    <source>
        <dbReference type="ARBA" id="ARBA00023211"/>
    </source>
</evidence>
<dbReference type="Gene3D" id="3.40.350.10">
    <property type="entry name" value="Creatinase/prolidase N-terminal domain"/>
    <property type="match status" value="1"/>
</dbReference>
<comment type="function">
    <text evidence="7">Splits dipeptides with a prolyl residue in the C-terminal position.</text>
</comment>
<dbReference type="PANTHER" id="PTHR43226:SF8">
    <property type="entry name" value="XAA-PRO DIPEPTIDASE"/>
    <property type="match status" value="1"/>
</dbReference>
<evidence type="ECO:0000313" key="10">
    <source>
        <dbReference type="EMBL" id="RUO69647.1"/>
    </source>
</evidence>
<keyword evidence="1 7" id="KW-0645">Protease</keyword>
<organism evidence="10 11">
    <name type="scientific">Idiomarina ramblicola</name>
    <dbReference type="NCBI Taxonomy" id="263724"/>
    <lineage>
        <taxon>Bacteria</taxon>
        <taxon>Pseudomonadati</taxon>
        <taxon>Pseudomonadota</taxon>
        <taxon>Gammaproteobacteria</taxon>
        <taxon>Alteromonadales</taxon>
        <taxon>Idiomarinaceae</taxon>
        <taxon>Idiomarina</taxon>
    </lineage>
</organism>
<dbReference type="InterPro" id="IPR000994">
    <property type="entry name" value="Pept_M24"/>
</dbReference>
<dbReference type="InterPro" id="IPR001131">
    <property type="entry name" value="Peptidase_M24B_aminopep-P_CS"/>
</dbReference>
<dbReference type="Pfam" id="PF00557">
    <property type="entry name" value="Peptidase_M24"/>
    <property type="match status" value="1"/>
</dbReference>
<feature type="domain" description="Xaa-Pro dipeptidase N-terminal" evidence="9">
    <location>
        <begin position="10"/>
        <end position="158"/>
    </location>
</feature>
<dbReference type="PROSITE" id="PS00491">
    <property type="entry name" value="PROLINE_PEPTIDASE"/>
    <property type="match status" value="1"/>
</dbReference>
<evidence type="ECO:0000313" key="11">
    <source>
        <dbReference type="Proteomes" id="UP000288058"/>
    </source>
</evidence>
<dbReference type="PANTHER" id="PTHR43226">
    <property type="entry name" value="XAA-PRO AMINOPEPTIDASE 3"/>
    <property type="match status" value="1"/>
</dbReference>
<evidence type="ECO:0000256" key="4">
    <source>
        <dbReference type="ARBA" id="ARBA00022997"/>
    </source>
</evidence>
<evidence type="ECO:0000259" key="8">
    <source>
        <dbReference type="Pfam" id="PF00557"/>
    </source>
</evidence>
<keyword evidence="5 7" id="KW-0482">Metalloprotease</keyword>
<dbReference type="HAMAP" id="MF_01279">
    <property type="entry name" value="X_Pro_dipeptid"/>
    <property type="match status" value="1"/>
</dbReference>
<dbReference type="EMBL" id="PIQC01000004">
    <property type="protein sequence ID" value="RUO69647.1"/>
    <property type="molecule type" value="Genomic_DNA"/>
</dbReference>
<keyword evidence="2 7" id="KW-0479">Metal-binding</keyword>
<dbReference type="InterPro" id="IPR029149">
    <property type="entry name" value="Creatin/AminoP/Spt16_N"/>
</dbReference>
<protein>
    <recommendedName>
        <fullName evidence="7">Xaa-Pro dipeptidase</fullName>
        <shortName evidence="7">X-Pro dipeptidase</shortName>
        <ecNumber evidence="7">3.4.13.9</ecNumber>
    </recommendedName>
    <alternativeName>
        <fullName evidence="7">Imidodipeptidase</fullName>
    </alternativeName>
    <alternativeName>
        <fullName evidence="7">Proline dipeptidase</fullName>
        <shortName evidence="7">Prolidase</shortName>
    </alternativeName>
</protein>
<keyword evidence="3 7" id="KW-0378">Hydrolase</keyword>
<comment type="catalytic activity">
    <reaction evidence="7">
        <text>Xaa-L-Pro dipeptide + H2O = an L-alpha-amino acid + L-proline</text>
        <dbReference type="Rhea" id="RHEA:76407"/>
        <dbReference type="ChEBI" id="CHEBI:15377"/>
        <dbReference type="ChEBI" id="CHEBI:59869"/>
        <dbReference type="ChEBI" id="CHEBI:60039"/>
        <dbReference type="ChEBI" id="CHEBI:195196"/>
        <dbReference type="EC" id="3.4.13.9"/>
    </reaction>
</comment>
<comment type="similarity">
    <text evidence="7">Belongs to the peptidase M24B family. Bacterial-type prolidase subfamily.</text>
</comment>
<name>A0A432Z0H1_9GAMM</name>
<dbReference type="EC" id="3.4.13.9" evidence="7"/>
<feature type="domain" description="Peptidase M24" evidence="8">
    <location>
        <begin position="170"/>
        <end position="427"/>
    </location>
</feature>
<feature type="binding site" evidence="7">
    <location>
        <position position="247"/>
    </location>
    <ligand>
        <name>Mn(2+)</name>
        <dbReference type="ChEBI" id="CHEBI:29035"/>
        <label>2</label>
    </ligand>
</feature>
<feature type="binding site" evidence="7">
    <location>
        <position position="422"/>
    </location>
    <ligand>
        <name>Mn(2+)</name>
        <dbReference type="ChEBI" id="CHEBI:29035"/>
        <label>2</label>
    </ligand>
</feature>
<feature type="binding site" evidence="7">
    <location>
        <position position="258"/>
    </location>
    <ligand>
        <name>Mn(2+)</name>
        <dbReference type="ChEBI" id="CHEBI:29035"/>
        <label>1</label>
    </ligand>
</feature>
<dbReference type="InterPro" id="IPR036005">
    <property type="entry name" value="Creatinase/aminopeptidase-like"/>
</dbReference>
<comment type="caution">
    <text evidence="10">The sequence shown here is derived from an EMBL/GenBank/DDBJ whole genome shotgun (WGS) entry which is preliminary data.</text>
</comment>
<keyword evidence="11" id="KW-1185">Reference proteome</keyword>
<feature type="binding site" evidence="7">
    <location>
        <position position="383"/>
    </location>
    <ligand>
        <name>Mn(2+)</name>
        <dbReference type="ChEBI" id="CHEBI:29035"/>
        <label>1</label>
    </ligand>
</feature>
<comment type="cofactor">
    <cofactor evidence="7">
        <name>Mn(2+)</name>
        <dbReference type="ChEBI" id="CHEBI:29035"/>
    </cofactor>
    <text evidence="7">Binds 2 manganese ions per subunit.</text>
</comment>
<gene>
    <name evidence="7" type="primary">pepQ</name>
    <name evidence="10" type="ORF">CWI78_06905</name>
</gene>
<dbReference type="SUPFAM" id="SSF55920">
    <property type="entry name" value="Creatinase/aminopeptidase"/>
    <property type="match status" value="1"/>
</dbReference>
<keyword evidence="4 7" id="KW-0224">Dipeptidase</keyword>
<dbReference type="Proteomes" id="UP000288058">
    <property type="component" value="Unassembled WGS sequence"/>
</dbReference>
<dbReference type="GO" id="GO:0046872">
    <property type="term" value="F:metal ion binding"/>
    <property type="evidence" value="ECO:0007669"/>
    <property type="project" value="UniProtKB-KW"/>
</dbReference>
<dbReference type="GO" id="GO:0004177">
    <property type="term" value="F:aminopeptidase activity"/>
    <property type="evidence" value="ECO:0007669"/>
    <property type="project" value="TreeGrafter"/>
</dbReference>
<feature type="binding site" evidence="7">
    <location>
        <position position="258"/>
    </location>
    <ligand>
        <name>Mn(2+)</name>
        <dbReference type="ChEBI" id="CHEBI:29035"/>
        <label>2</label>
    </ligand>
</feature>
<dbReference type="GO" id="GO:0008235">
    <property type="term" value="F:metalloexopeptidase activity"/>
    <property type="evidence" value="ECO:0007669"/>
    <property type="project" value="UniProtKB-UniRule"/>
</dbReference>